<evidence type="ECO:0000313" key="2">
    <source>
        <dbReference type="EMBL" id="AXG82315.1"/>
    </source>
</evidence>
<dbReference type="KEGG" id="spad:DVK44_02615"/>
<dbReference type="OrthoDB" id="3257148at2"/>
<reference evidence="3" key="1">
    <citation type="submission" date="2018-07" db="EMBL/GenBank/DDBJ databases">
        <authorList>
            <person name="Zhao J."/>
        </authorList>
    </citation>
    <scope>NUCLEOTIDE SEQUENCE [LARGE SCALE GENOMIC DNA]</scope>
    <source>
        <strain evidence="3">GSSD-12</strain>
    </source>
</reference>
<name>A0A345I041_9ACTN</name>
<feature type="domain" description="SnoaL-like" evidence="1">
    <location>
        <begin position="100"/>
        <end position="194"/>
    </location>
</feature>
<evidence type="ECO:0000313" key="3">
    <source>
        <dbReference type="Proteomes" id="UP000253868"/>
    </source>
</evidence>
<protein>
    <submittedName>
        <fullName evidence="2">Nuclear transport factor 2 family protein</fullName>
    </submittedName>
</protein>
<keyword evidence="3" id="KW-1185">Reference proteome</keyword>
<sequence>MIVRTETSRRSASSEAGSCWWVCSSSMIESSRSDFMAPKIPHVYDQRCHIWRGGCSHRAAAGADRTLLTGRPAVCRMYWSEREGKVHPMTSTTASAQEIARAYTEAWMNGDVDKALAYVANDAVCKAPNGTFEGKDGFQRFIGPFAGSLNGATLIDVLGDATHAAVVYTLDAPFKSDFPGMDYVTVKDGRVTEVLSHFDLSPLIQAGGNPQH</sequence>
<dbReference type="Pfam" id="PF12680">
    <property type="entry name" value="SnoaL_2"/>
    <property type="match status" value="1"/>
</dbReference>
<dbReference type="Gene3D" id="3.10.450.50">
    <property type="match status" value="1"/>
</dbReference>
<organism evidence="2 3">
    <name type="scientific">Streptomyces paludis</name>
    <dbReference type="NCBI Taxonomy" id="2282738"/>
    <lineage>
        <taxon>Bacteria</taxon>
        <taxon>Bacillati</taxon>
        <taxon>Actinomycetota</taxon>
        <taxon>Actinomycetes</taxon>
        <taxon>Kitasatosporales</taxon>
        <taxon>Streptomycetaceae</taxon>
        <taxon>Streptomyces</taxon>
    </lineage>
</organism>
<dbReference type="SUPFAM" id="SSF54427">
    <property type="entry name" value="NTF2-like"/>
    <property type="match status" value="1"/>
</dbReference>
<proteinExistence type="predicted"/>
<evidence type="ECO:0000259" key="1">
    <source>
        <dbReference type="Pfam" id="PF12680"/>
    </source>
</evidence>
<gene>
    <name evidence="2" type="ORF">DVK44_02615</name>
</gene>
<dbReference type="EMBL" id="CP031194">
    <property type="protein sequence ID" value="AXG82315.1"/>
    <property type="molecule type" value="Genomic_DNA"/>
</dbReference>
<dbReference type="AlphaFoldDB" id="A0A345I041"/>
<accession>A0A345I041</accession>
<dbReference type="InterPro" id="IPR032710">
    <property type="entry name" value="NTF2-like_dom_sf"/>
</dbReference>
<dbReference type="InterPro" id="IPR037401">
    <property type="entry name" value="SnoaL-like"/>
</dbReference>
<dbReference type="Proteomes" id="UP000253868">
    <property type="component" value="Chromosome"/>
</dbReference>